<accession>A0A9P6ZRH4</accession>
<protein>
    <submittedName>
        <fullName evidence="1">Uncharacterized protein</fullName>
    </submittedName>
</protein>
<dbReference type="AlphaFoldDB" id="A0A9P6ZRH4"/>
<gene>
    <name evidence="1" type="ORF">EV702DRAFT_933817</name>
</gene>
<evidence type="ECO:0000313" key="2">
    <source>
        <dbReference type="Proteomes" id="UP000714275"/>
    </source>
</evidence>
<sequence>GEVRRLLKDIFSITQDADFIVHQPAIREDVYSYEYEDGPGPDAKNLAFDLTHGSSMPWNTRILDILVEQLQRRNAEEQWPMRRSNGYYKAILEDRYKRLRTTWRAAQPKVTAKGILETAAEVEERLITKRDESLKSVRQTTRRRNKYIRRAKILEHIINLKKDDEDEDLPAWMWLQKVIKTL</sequence>
<feature type="non-terminal residue" evidence="1">
    <location>
        <position position="1"/>
    </location>
</feature>
<keyword evidence="2" id="KW-1185">Reference proteome</keyword>
<dbReference type="OrthoDB" id="3269403at2759"/>
<evidence type="ECO:0000313" key="1">
    <source>
        <dbReference type="EMBL" id="KAG1774927.1"/>
    </source>
</evidence>
<organism evidence="1 2">
    <name type="scientific">Suillus placidus</name>
    <dbReference type="NCBI Taxonomy" id="48579"/>
    <lineage>
        <taxon>Eukaryota</taxon>
        <taxon>Fungi</taxon>
        <taxon>Dikarya</taxon>
        <taxon>Basidiomycota</taxon>
        <taxon>Agaricomycotina</taxon>
        <taxon>Agaricomycetes</taxon>
        <taxon>Agaricomycetidae</taxon>
        <taxon>Boletales</taxon>
        <taxon>Suillineae</taxon>
        <taxon>Suillaceae</taxon>
        <taxon>Suillus</taxon>
    </lineage>
</organism>
<proteinExistence type="predicted"/>
<comment type="caution">
    <text evidence="1">The sequence shown here is derived from an EMBL/GenBank/DDBJ whole genome shotgun (WGS) entry which is preliminary data.</text>
</comment>
<name>A0A9P6ZRH4_9AGAM</name>
<reference evidence="1" key="1">
    <citation type="journal article" date="2020" name="New Phytol.">
        <title>Comparative genomics reveals dynamic genome evolution in host specialist ectomycorrhizal fungi.</title>
        <authorList>
            <person name="Lofgren L.A."/>
            <person name="Nguyen N.H."/>
            <person name="Vilgalys R."/>
            <person name="Ruytinx J."/>
            <person name="Liao H.L."/>
            <person name="Branco S."/>
            <person name="Kuo A."/>
            <person name="LaButti K."/>
            <person name="Lipzen A."/>
            <person name="Andreopoulos W."/>
            <person name="Pangilinan J."/>
            <person name="Riley R."/>
            <person name="Hundley H."/>
            <person name="Na H."/>
            <person name="Barry K."/>
            <person name="Grigoriev I.V."/>
            <person name="Stajich J.E."/>
            <person name="Kennedy P.G."/>
        </authorList>
    </citation>
    <scope>NUCLEOTIDE SEQUENCE</scope>
    <source>
        <strain evidence="1">DOB743</strain>
    </source>
</reference>
<feature type="non-terminal residue" evidence="1">
    <location>
        <position position="182"/>
    </location>
</feature>
<dbReference type="EMBL" id="JABBWD010000037">
    <property type="protein sequence ID" value="KAG1774927.1"/>
    <property type="molecule type" value="Genomic_DNA"/>
</dbReference>
<dbReference type="Proteomes" id="UP000714275">
    <property type="component" value="Unassembled WGS sequence"/>
</dbReference>